<dbReference type="EMBL" id="MU006241">
    <property type="protein sequence ID" value="KAF2820463.1"/>
    <property type="molecule type" value="Genomic_DNA"/>
</dbReference>
<dbReference type="InterPro" id="IPR013087">
    <property type="entry name" value="Znf_C2H2_type"/>
</dbReference>
<name>A0A6A6ZIA6_9PLEO</name>
<evidence type="ECO:0000256" key="1">
    <source>
        <dbReference type="SAM" id="MobiDB-lite"/>
    </source>
</evidence>
<feature type="compositionally biased region" description="Pro residues" evidence="1">
    <location>
        <begin position="15"/>
        <end position="24"/>
    </location>
</feature>
<keyword evidence="4" id="KW-1185">Reference proteome</keyword>
<feature type="region of interest" description="Disordered" evidence="1">
    <location>
        <begin position="405"/>
        <end position="448"/>
    </location>
</feature>
<evidence type="ECO:0000313" key="3">
    <source>
        <dbReference type="EMBL" id="KAF2820463.1"/>
    </source>
</evidence>
<proteinExistence type="predicted"/>
<feature type="domain" description="C2H2-type" evidence="2">
    <location>
        <begin position="205"/>
        <end position="225"/>
    </location>
</feature>
<evidence type="ECO:0000313" key="4">
    <source>
        <dbReference type="Proteomes" id="UP000799424"/>
    </source>
</evidence>
<feature type="compositionally biased region" description="Pro residues" evidence="1">
    <location>
        <begin position="439"/>
        <end position="448"/>
    </location>
</feature>
<reference evidence="3" key="1">
    <citation type="journal article" date="2020" name="Stud. Mycol.">
        <title>101 Dothideomycetes genomes: a test case for predicting lifestyles and emergence of pathogens.</title>
        <authorList>
            <person name="Haridas S."/>
            <person name="Albert R."/>
            <person name="Binder M."/>
            <person name="Bloem J."/>
            <person name="Labutti K."/>
            <person name="Salamov A."/>
            <person name="Andreopoulos B."/>
            <person name="Baker S."/>
            <person name="Barry K."/>
            <person name="Bills G."/>
            <person name="Bluhm B."/>
            <person name="Cannon C."/>
            <person name="Castanera R."/>
            <person name="Culley D."/>
            <person name="Daum C."/>
            <person name="Ezra D."/>
            <person name="Gonzalez J."/>
            <person name="Henrissat B."/>
            <person name="Kuo A."/>
            <person name="Liang C."/>
            <person name="Lipzen A."/>
            <person name="Lutzoni F."/>
            <person name="Magnuson J."/>
            <person name="Mondo S."/>
            <person name="Nolan M."/>
            <person name="Ohm R."/>
            <person name="Pangilinan J."/>
            <person name="Park H.-J."/>
            <person name="Ramirez L."/>
            <person name="Alfaro M."/>
            <person name="Sun H."/>
            <person name="Tritt A."/>
            <person name="Yoshinaga Y."/>
            <person name="Zwiers L.-H."/>
            <person name="Turgeon B."/>
            <person name="Goodwin S."/>
            <person name="Spatafora J."/>
            <person name="Crous P."/>
            <person name="Grigoriev I."/>
        </authorList>
    </citation>
    <scope>NUCLEOTIDE SEQUENCE</scope>
    <source>
        <strain evidence="3">CBS 113818</strain>
    </source>
</reference>
<dbReference type="PROSITE" id="PS00028">
    <property type="entry name" value="ZINC_FINGER_C2H2_1"/>
    <property type="match status" value="1"/>
</dbReference>
<accession>A0A6A6ZIA6</accession>
<feature type="region of interest" description="Disordered" evidence="1">
    <location>
        <begin position="1"/>
        <end position="33"/>
    </location>
</feature>
<feature type="compositionally biased region" description="Low complexity" evidence="1">
    <location>
        <begin position="418"/>
        <end position="427"/>
    </location>
</feature>
<gene>
    <name evidence="3" type="ORF">CC86DRAFT_471533</name>
</gene>
<feature type="region of interest" description="Disordered" evidence="1">
    <location>
        <begin position="94"/>
        <end position="202"/>
    </location>
</feature>
<feature type="compositionally biased region" description="Low complexity" evidence="1">
    <location>
        <begin position="172"/>
        <end position="182"/>
    </location>
</feature>
<dbReference type="Proteomes" id="UP000799424">
    <property type="component" value="Unassembled WGS sequence"/>
</dbReference>
<feature type="compositionally biased region" description="Polar residues" evidence="1">
    <location>
        <begin position="139"/>
        <end position="168"/>
    </location>
</feature>
<organism evidence="3 4">
    <name type="scientific">Ophiobolus disseminans</name>
    <dbReference type="NCBI Taxonomy" id="1469910"/>
    <lineage>
        <taxon>Eukaryota</taxon>
        <taxon>Fungi</taxon>
        <taxon>Dikarya</taxon>
        <taxon>Ascomycota</taxon>
        <taxon>Pezizomycotina</taxon>
        <taxon>Dothideomycetes</taxon>
        <taxon>Pleosporomycetidae</taxon>
        <taxon>Pleosporales</taxon>
        <taxon>Pleosporineae</taxon>
        <taxon>Phaeosphaeriaceae</taxon>
        <taxon>Ophiobolus</taxon>
    </lineage>
</organism>
<sequence>MTTPGPDDLGEAPTTAPPPAPPPTANQTREAVQASNRLKELVKSCGLNEGAVRAFASLDEPEDVHKLQGMVESVPDEIKKLHSYLKEYGVDNWLQDNYPKGTRATRNRKASGSSEAAQRVNMPADAGCPIDKLPPTPQPHQASLQPSSSSRGPHGGTTASASRSQSAEATRPASAPASQGAPPKRKRKKRLNPATQGEPQKEFHCPICHKKYEKLGWFESHFEQHIQVWFGAESRDHLFGCGYCVSPLSGSLGGDLYTATAFQGCSAIAAHVRHKHSKYQENKADWLDDAAIRSVLWHDKFSSIWLQFLANSTGTSTALSTYLSWNALKRKDANRQLLSDLQKAGASLPGYVPGQPYPDSVRELMQRAYKLADQYTQPPNPAYSGEPGTVPQFSDLGSLISGMGDQAGNLGWDPMPLPGTTLDGPPGSHMGFGQNPFPHNHPPPDITE</sequence>
<dbReference type="OrthoDB" id="10522059at2759"/>
<dbReference type="AlphaFoldDB" id="A0A6A6ZIA6"/>
<evidence type="ECO:0000259" key="2">
    <source>
        <dbReference type="PROSITE" id="PS00028"/>
    </source>
</evidence>
<protein>
    <recommendedName>
        <fullName evidence="2">C2H2-type domain-containing protein</fullName>
    </recommendedName>
</protein>